<feature type="non-terminal residue" evidence="1">
    <location>
        <position position="1"/>
    </location>
</feature>
<reference evidence="1" key="1">
    <citation type="journal article" date="2015" name="Nature">
        <title>Complex archaea that bridge the gap between prokaryotes and eukaryotes.</title>
        <authorList>
            <person name="Spang A."/>
            <person name="Saw J.H."/>
            <person name="Jorgensen S.L."/>
            <person name="Zaremba-Niedzwiedzka K."/>
            <person name="Martijn J."/>
            <person name="Lind A.E."/>
            <person name="van Eijk R."/>
            <person name="Schleper C."/>
            <person name="Guy L."/>
            <person name="Ettema T.J."/>
        </authorList>
    </citation>
    <scope>NUCLEOTIDE SEQUENCE</scope>
</reference>
<dbReference type="AlphaFoldDB" id="A0A0F9E9D6"/>
<accession>A0A0F9E9D6</accession>
<organism evidence="1">
    <name type="scientific">marine sediment metagenome</name>
    <dbReference type="NCBI Taxonomy" id="412755"/>
    <lineage>
        <taxon>unclassified sequences</taxon>
        <taxon>metagenomes</taxon>
        <taxon>ecological metagenomes</taxon>
    </lineage>
</organism>
<feature type="non-terminal residue" evidence="1">
    <location>
        <position position="678"/>
    </location>
</feature>
<sequence>YLKGAWDRMSDMRTRIIATEKEQMAQLEEIARPSEVRKRVKAVGRLPAVEKIEVSPRALLRYSLQHEARGARKGYRAGQVDLQASHKELVDFAKENLPAGEFKLVARAMERIAKTRTPGQMATVAKAINRMVANYETQAIYQEAKTAFKEAKKKKLRPEMKAQLDALEEGFKLTQPTARTLKRMQSVVKASELEPLEGSIPAALIQRAEIVLSNDAKPLLRDLSPEEIRGVTAAIENIIHVNATKSSLLHGKQKRELAGVSSFAVTQVEKRHGVEYKEVPGIPGPRRRLGALREAMTSEFVPHETRIFNLVGDDTTAPNPAYQTAYRNLQEGSGHTITIRKAATDAVQDALADAGVDLAKQEQWWEEEVTIDLPTARDEDMNRVTQQKLMRGERIDLLAHFSDSETRALLQRNRQKGIAIYREGVPSPPVKLYVPDIQAVIDSASDAEKSMAVAMQKHIAGPLAAELGPVWLRHHGIPLDLRPDHWGRRVDAEFRAADPEAILQGFQARLLDQQGRFKSRIGVKAPIIITNALEHFDSEVNGTSAYIGQALPFRDATMLVKDRSFILAVRAGLPHGADVLKQLESALRDYLGLERTDPGATARAVSWALPKVQQALLYLKVQIGAYQTASLLTASNEIGAKYLTAGSAAAISHPAETRAKIDANSPRLSARLRAQGHR</sequence>
<evidence type="ECO:0000313" key="1">
    <source>
        <dbReference type="EMBL" id="KKL70594.1"/>
    </source>
</evidence>
<proteinExistence type="predicted"/>
<dbReference type="EMBL" id="LAZR01025853">
    <property type="protein sequence ID" value="KKL70594.1"/>
    <property type="molecule type" value="Genomic_DNA"/>
</dbReference>
<gene>
    <name evidence="1" type="ORF">LCGC14_2103350</name>
</gene>
<name>A0A0F9E9D6_9ZZZZ</name>
<protein>
    <submittedName>
        <fullName evidence="1">Uncharacterized protein</fullName>
    </submittedName>
</protein>
<comment type="caution">
    <text evidence="1">The sequence shown here is derived from an EMBL/GenBank/DDBJ whole genome shotgun (WGS) entry which is preliminary data.</text>
</comment>